<reference evidence="8" key="2">
    <citation type="submission" date="2023-06" db="EMBL/GenBank/DDBJ databases">
        <authorList>
            <consortium name="Lawrence Berkeley National Laboratory"/>
            <person name="Haridas S."/>
            <person name="Hensen N."/>
            <person name="Bonometti L."/>
            <person name="Westerberg I."/>
            <person name="Brannstrom I.O."/>
            <person name="Guillou S."/>
            <person name="Cros-Aarteil S."/>
            <person name="Calhoun S."/>
            <person name="Kuo A."/>
            <person name="Mondo S."/>
            <person name="Pangilinan J."/>
            <person name="Riley R."/>
            <person name="LaButti K."/>
            <person name="Andreopoulos B."/>
            <person name="Lipzen A."/>
            <person name="Chen C."/>
            <person name="Yanf M."/>
            <person name="Daum C."/>
            <person name="Ng V."/>
            <person name="Clum A."/>
            <person name="Steindorff A."/>
            <person name="Ohm R."/>
            <person name="Martin F."/>
            <person name="Silar P."/>
            <person name="Natvig D."/>
            <person name="Lalanne C."/>
            <person name="Gautier V."/>
            <person name="Ament-velasquez S.L."/>
            <person name="Kruys A."/>
            <person name="Hutchinson M.I."/>
            <person name="Powell A.J."/>
            <person name="Barry K."/>
            <person name="Miller A.N."/>
            <person name="Grigoriev I.V."/>
            <person name="Debuchy R."/>
            <person name="Gladieux P."/>
            <person name="Thoren M.H."/>
            <person name="Johannesson H."/>
        </authorList>
    </citation>
    <scope>NUCLEOTIDE SEQUENCE</scope>
    <source>
        <strain evidence="8">CBS 232.78</strain>
    </source>
</reference>
<gene>
    <name evidence="8" type="ORF">B0H63DRAFT_408742</name>
</gene>
<dbReference type="InterPro" id="IPR052337">
    <property type="entry name" value="SAT4-like"/>
</dbReference>
<dbReference type="InterPro" id="IPR049326">
    <property type="entry name" value="Rhodopsin_dom_fungi"/>
</dbReference>
<evidence type="ECO:0000256" key="3">
    <source>
        <dbReference type="ARBA" id="ARBA00022989"/>
    </source>
</evidence>
<comment type="subcellular location">
    <subcellularLocation>
        <location evidence="1">Membrane</location>
        <topology evidence="1">Multi-pass membrane protein</topology>
    </subcellularLocation>
</comment>
<feature type="transmembrane region" description="Helical" evidence="6">
    <location>
        <begin position="97"/>
        <end position="119"/>
    </location>
</feature>
<accession>A0AAE0U8V6</accession>
<evidence type="ECO:0000256" key="2">
    <source>
        <dbReference type="ARBA" id="ARBA00022692"/>
    </source>
</evidence>
<feature type="transmembrane region" description="Helical" evidence="6">
    <location>
        <begin position="174"/>
        <end position="197"/>
    </location>
</feature>
<evidence type="ECO:0000256" key="4">
    <source>
        <dbReference type="ARBA" id="ARBA00023136"/>
    </source>
</evidence>
<reference evidence="8" key="1">
    <citation type="journal article" date="2023" name="Mol. Phylogenet. Evol.">
        <title>Genome-scale phylogeny and comparative genomics of the fungal order Sordariales.</title>
        <authorList>
            <person name="Hensen N."/>
            <person name="Bonometti L."/>
            <person name="Westerberg I."/>
            <person name="Brannstrom I.O."/>
            <person name="Guillou S."/>
            <person name="Cros-Aarteil S."/>
            <person name="Calhoun S."/>
            <person name="Haridas S."/>
            <person name="Kuo A."/>
            <person name="Mondo S."/>
            <person name="Pangilinan J."/>
            <person name="Riley R."/>
            <person name="LaButti K."/>
            <person name="Andreopoulos B."/>
            <person name="Lipzen A."/>
            <person name="Chen C."/>
            <person name="Yan M."/>
            <person name="Daum C."/>
            <person name="Ng V."/>
            <person name="Clum A."/>
            <person name="Steindorff A."/>
            <person name="Ohm R.A."/>
            <person name="Martin F."/>
            <person name="Silar P."/>
            <person name="Natvig D.O."/>
            <person name="Lalanne C."/>
            <person name="Gautier V."/>
            <person name="Ament-Velasquez S.L."/>
            <person name="Kruys A."/>
            <person name="Hutchinson M.I."/>
            <person name="Powell A.J."/>
            <person name="Barry K."/>
            <person name="Miller A.N."/>
            <person name="Grigoriev I.V."/>
            <person name="Debuchy R."/>
            <person name="Gladieux P."/>
            <person name="Hiltunen Thoren M."/>
            <person name="Johannesson H."/>
        </authorList>
    </citation>
    <scope>NUCLEOTIDE SEQUENCE</scope>
    <source>
        <strain evidence="8">CBS 232.78</strain>
    </source>
</reference>
<keyword evidence="4 6" id="KW-0472">Membrane</keyword>
<dbReference type="AlphaFoldDB" id="A0AAE0U8V6"/>
<proteinExistence type="inferred from homology"/>
<evidence type="ECO:0000256" key="5">
    <source>
        <dbReference type="ARBA" id="ARBA00038359"/>
    </source>
</evidence>
<feature type="transmembrane region" description="Helical" evidence="6">
    <location>
        <begin position="131"/>
        <end position="154"/>
    </location>
</feature>
<feature type="transmembrane region" description="Helical" evidence="6">
    <location>
        <begin position="20"/>
        <end position="43"/>
    </location>
</feature>
<dbReference type="GO" id="GO:0016020">
    <property type="term" value="C:membrane"/>
    <property type="evidence" value="ECO:0007669"/>
    <property type="project" value="UniProtKB-SubCell"/>
</dbReference>
<evidence type="ECO:0000256" key="6">
    <source>
        <dbReference type="SAM" id="Phobius"/>
    </source>
</evidence>
<keyword evidence="9" id="KW-1185">Reference proteome</keyword>
<sequence>MSESSREPSPMDAESRFTEILAILAVTGTLSSLVIAMRCYARISLLRFFGLDDGVMLAAQVLNLAATAVVGLEAHFGLGRHAWTMPEENYIPYMKSFYFSIIFYNLGMCLTKISILLQFRRIFSAVTMQTATLYGLYFLIAWGITLSCLLPLVCYPVRAFWDTSVSGRCLDQSAIWYVMAGVNLVSDFALVTMPLPAISSLKLPKQQKILLFFVFTIGIFPCAVSIYRIKTLRVAAVSQDPTWDNVNAATFSVLELSIGVIAACLPTLRPIIITYMPTLFGTTLRSTTPATGRGTIRIRNTVTVRHSMGDMPAKGHGRYLSIGYGTDKMEGKTTEKVLEAPMNLSRGGLTE</sequence>
<evidence type="ECO:0000313" key="8">
    <source>
        <dbReference type="EMBL" id="KAK3395301.1"/>
    </source>
</evidence>
<dbReference type="PANTHER" id="PTHR33048:SF47">
    <property type="entry name" value="INTEGRAL MEMBRANE PROTEIN-RELATED"/>
    <property type="match status" value="1"/>
</dbReference>
<feature type="transmembrane region" description="Helical" evidence="6">
    <location>
        <begin position="249"/>
        <end position="268"/>
    </location>
</feature>
<evidence type="ECO:0000259" key="7">
    <source>
        <dbReference type="Pfam" id="PF20684"/>
    </source>
</evidence>
<evidence type="ECO:0000256" key="1">
    <source>
        <dbReference type="ARBA" id="ARBA00004141"/>
    </source>
</evidence>
<keyword evidence="3 6" id="KW-1133">Transmembrane helix</keyword>
<comment type="similarity">
    <text evidence="5">Belongs to the SAT4 family.</text>
</comment>
<dbReference type="EMBL" id="JAULSW010000001">
    <property type="protein sequence ID" value="KAK3395301.1"/>
    <property type="molecule type" value="Genomic_DNA"/>
</dbReference>
<feature type="domain" description="Rhodopsin" evidence="7">
    <location>
        <begin position="37"/>
        <end position="272"/>
    </location>
</feature>
<comment type="caution">
    <text evidence="8">The sequence shown here is derived from an EMBL/GenBank/DDBJ whole genome shotgun (WGS) entry which is preliminary data.</text>
</comment>
<feature type="transmembrane region" description="Helical" evidence="6">
    <location>
        <begin position="55"/>
        <end position="77"/>
    </location>
</feature>
<dbReference type="Pfam" id="PF20684">
    <property type="entry name" value="Fung_rhodopsin"/>
    <property type="match status" value="1"/>
</dbReference>
<evidence type="ECO:0000313" key="9">
    <source>
        <dbReference type="Proteomes" id="UP001285441"/>
    </source>
</evidence>
<name>A0AAE0U8V6_9PEZI</name>
<organism evidence="8 9">
    <name type="scientific">Podospora didyma</name>
    <dbReference type="NCBI Taxonomy" id="330526"/>
    <lineage>
        <taxon>Eukaryota</taxon>
        <taxon>Fungi</taxon>
        <taxon>Dikarya</taxon>
        <taxon>Ascomycota</taxon>
        <taxon>Pezizomycotina</taxon>
        <taxon>Sordariomycetes</taxon>
        <taxon>Sordariomycetidae</taxon>
        <taxon>Sordariales</taxon>
        <taxon>Podosporaceae</taxon>
        <taxon>Podospora</taxon>
    </lineage>
</organism>
<dbReference type="Proteomes" id="UP001285441">
    <property type="component" value="Unassembled WGS sequence"/>
</dbReference>
<dbReference type="PANTHER" id="PTHR33048">
    <property type="entry name" value="PTH11-LIKE INTEGRAL MEMBRANE PROTEIN (AFU_ORTHOLOGUE AFUA_5G11245)"/>
    <property type="match status" value="1"/>
</dbReference>
<feature type="transmembrane region" description="Helical" evidence="6">
    <location>
        <begin position="209"/>
        <end position="229"/>
    </location>
</feature>
<keyword evidence="2 6" id="KW-0812">Transmembrane</keyword>
<protein>
    <recommendedName>
        <fullName evidence="7">Rhodopsin domain-containing protein</fullName>
    </recommendedName>
</protein>